<proteinExistence type="predicted"/>
<reference evidence="1" key="1">
    <citation type="submission" date="2019-02" db="EMBL/GenBank/DDBJ databases">
        <authorList>
            <person name="Gruber-Vodicka R. H."/>
            <person name="Seah K. B. B."/>
        </authorList>
    </citation>
    <scope>NUCLEOTIDE SEQUENCE</scope>
    <source>
        <strain evidence="1">BECK_S312</strain>
        <strain evidence="2">BECK_S426</strain>
    </source>
</reference>
<organism evidence="1">
    <name type="scientific">Candidatus Kentrum sp. LPFa</name>
    <dbReference type="NCBI Taxonomy" id="2126335"/>
    <lineage>
        <taxon>Bacteria</taxon>
        <taxon>Pseudomonadati</taxon>
        <taxon>Pseudomonadota</taxon>
        <taxon>Gammaproteobacteria</taxon>
        <taxon>Candidatus Kentrum</taxon>
    </lineage>
</organism>
<sequence>MIYLSALHESSLAWQSDGASLRHEILHFVQKSLFISGSSQMDQVLARLRLRCGCEPQASIAQS</sequence>
<accession>A0A450WKZ2</accession>
<dbReference type="AlphaFoldDB" id="A0A450WKZ2"/>
<evidence type="ECO:0000313" key="1">
    <source>
        <dbReference type="EMBL" id="VFK17690.1"/>
    </source>
</evidence>
<evidence type="ECO:0000313" key="2">
    <source>
        <dbReference type="EMBL" id="VFK32578.1"/>
    </source>
</evidence>
<dbReference type="EMBL" id="CAADFM010000177">
    <property type="protein sequence ID" value="VFK17690.1"/>
    <property type="molecule type" value="Genomic_DNA"/>
</dbReference>
<gene>
    <name evidence="1" type="ORF">BECKLPF1236A_GA0070988_101775</name>
    <name evidence="2" type="ORF">BECKLPF1236C_GA0070990_101716</name>
</gene>
<dbReference type="EMBL" id="CAADFP010000171">
    <property type="protein sequence ID" value="VFK32578.1"/>
    <property type="molecule type" value="Genomic_DNA"/>
</dbReference>
<protein>
    <submittedName>
        <fullName evidence="1">Uncharacterized protein</fullName>
    </submittedName>
</protein>
<name>A0A450WKZ2_9GAMM</name>